<protein>
    <submittedName>
        <fullName evidence="1">Uncharacterized protein</fullName>
    </submittedName>
</protein>
<gene>
    <name evidence="1" type="ORF">ACI1P1_16260</name>
</gene>
<keyword evidence="2" id="KW-1185">Reference proteome</keyword>
<evidence type="ECO:0000313" key="1">
    <source>
        <dbReference type="EMBL" id="MFM9329850.1"/>
    </source>
</evidence>
<accession>A0ACC7NZC1</accession>
<proteinExistence type="predicted"/>
<dbReference type="Proteomes" id="UP001631969">
    <property type="component" value="Unassembled WGS sequence"/>
</dbReference>
<name>A0ACC7NZC1_9BACL</name>
<comment type="caution">
    <text evidence="1">The sequence shown here is derived from an EMBL/GenBank/DDBJ whole genome shotgun (WGS) entry which is preliminary data.</text>
</comment>
<organism evidence="1 2">
    <name type="scientific">Paenibacillus mesotrionivorans</name>
    <dbReference type="NCBI Taxonomy" id="3160968"/>
    <lineage>
        <taxon>Bacteria</taxon>
        <taxon>Bacillati</taxon>
        <taxon>Bacillota</taxon>
        <taxon>Bacilli</taxon>
        <taxon>Bacillales</taxon>
        <taxon>Paenibacillaceae</taxon>
        <taxon>Paenibacillus</taxon>
    </lineage>
</organism>
<dbReference type="EMBL" id="JBJURJ010000010">
    <property type="protein sequence ID" value="MFM9329850.1"/>
    <property type="molecule type" value="Genomic_DNA"/>
</dbReference>
<reference evidence="1" key="1">
    <citation type="submission" date="2024-12" db="EMBL/GenBank/DDBJ databases">
        <authorList>
            <person name="Wu N."/>
        </authorList>
    </citation>
    <scope>NUCLEOTIDE SEQUENCE</scope>
    <source>
        <strain evidence="1">P15</strain>
    </source>
</reference>
<sequence length="221" mass="23704">MKHWRTSFMQGAALSISLLLAACSGESAAPGQSPAGTAADTPAPTVSGSLGTPAVSMSPSSTAGARPAARSIEVMTSEGYQKKEAKLQQGPGYSFYMFDGFTYDAAQGRLSLAAAPDYYAVIEPLPTGFSVEALRKQGQEELAKFGETREYTGELVEHPLRFTELYLQVSAMEGVWDYMVWKSENCDPFLFRLHNPKGEASAQFAQPVQVMLSTVEAGGKP</sequence>
<evidence type="ECO:0000313" key="2">
    <source>
        <dbReference type="Proteomes" id="UP001631969"/>
    </source>
</evidence>